<protein>
    <submittedName>
        <fullName evidence="1">Uncharacterized protein</fullName>
    </submittedName>
</protein>
<dbReference type="EMBL" id="NEVJ01000003">
    <property type="protein sequence ID" value="OZI20053.1"/>
    <property type="molecule type" value="Genomic_DNA"/>
</dbReference>
<organism evidence="1 2">
    <name type="scientific">Bordetella genomosp. 9</name>
    <dbReference type="NCBI Taxonomy" id="1416803"/>
    <lineage>
        <taxon>Bacteria</taxon>
        <taxon>Pseudomonadati</taxon>
        <taxon>Pseudomonadota</taxon>
        <taxon>Betaproteobacteria</taxon>
        <taxon>Burkholderiales</taxon>
        <taxon>Alcaligenaceae</taxon>
        <taxon>Bordetella</taxon>
    </lineage>
</organism>
<sequence length="759" mass="82820">MDPSSKVLDALNQLTRGALDQFVQQKQQEQYFEGMSEVAQGKSLLEIQKEQPWYAKIFGPGATVRGAQAMTMMSAMDDAQSTFLQNMPELRKQSPDVVRKYLVDQAKQIGSTGDPATDAMVQAKLAEQFGPMLDLHMKQHVAYVQEQNVTTFGNTLVSAGDTFQTARGVGDGFYTPEQQEQQKARALAAFQPLPGMTDEAWGKATAQAMQANMLKGNFAIVDAFKQTPEYQKLPLDTRNALERMQPYAVQWVQKNNPLYQGDASDTAGLHVALSQGSGPQSIEQLDKYIDSRNAAWTQKTGASTPFFDNDERARMHVMWFQGQEYLRRQQAPLINAYLKGEQQARDAQQQQTDLLDGMSNGRAPIALDHMSADVVQATLRASFADSQRKGPEALRSWVGKLAVASQWGAKTVDSDLKNQLTTDANNFFVQGTLTTDGMRNSLGLMQVMATSPNGVAALAQYVGPENAAKMTMLVQSGVNLSDKSAVDAVRQAVQNGWKADVTQKDIKEAQAAIDGEDPGFLKRNIPIFGPGSVTGYDLNDDSKRRMAQDLAPNVARYMRGMGMDRDTATQLAFAQMFGPSSNVDFIDGTYVPGSLTSRGQGTGLFAAVAGRIGGLSQTSEDYQEAVRNVITQNMAGAVGKVPIKTADKRTNVAGKAMNNLLNAVPFVGDQMPRPFSEQGLTPDPNTFDPDDYKSVSGMPIGAGVVQITRVPKTNDRGMRPVTVTITADQVIREFDNVKRKRAEQAKPFGLDMPAYVPNP</sequence>
<dbReference type="AlphaFoldDB" id="A0A261R6T2"/>
<evidence type="ECO:0000313" key="1">
    <source>
        <dbReference type="EMBL" id="OZI20053.1"/>
    </source>
</evidence>
<comment type="caution">
    <text evidence="1">The sequence shown here is derived from an EMBL/GenBank/DDBJ whole genome shotgun (WGS) entry which is preliminary data.</text>
</comment>
<dbReference type="Proteomes" id="UP000216857">
    <property type="component" value="Unassembled WGS sequence"/>
</dbReference>
<proteinExistence type="predicted"/>
<evidence type="ECO:0000313" key="2">
    <source>
        <dbReference type="Proteomes" id="UP000216857"/>
    </source>
</evidence>
<accession>A0A261R6T2</accession>
<keyword evidence="2" id="KW-1185">Reference proteome</keyword>
<gene>
    <name evidence="1" type="ORF">CAL26_21095</name>
</gene>
<name>A0A261R6T2_9BORD</name>
<reference evidence="1" key="1">
    <citation type="submission" date="2017-05" db="EMBL/GenBank/DDBJ databases">
        <title>Complete and WGS of Bordetella genogroups.</title>
        <authorList>
            <person name="Spilker T."/>
            <person name="Lipuma J."/>
        </authorList>
    </citation>
    <scope>NUCLEOTIDE SEQUENCE</scope>
    <source>
        <strain evidence="1">AU21707</strain>
    </source>
</reference>